<evidence type="ECO:0000313" key="3">
    <source>
        <dbReference type="Proteomes" id="UP001141552"/>
    </source>
</evidence>
<protein>
    <submittedName>
        <fullName evidence="2">Uncharacterized protein</fullName>
    </submittedName>
</protein>
<organism evidence="2 3">
    <name type="scientific">Turnera subulata</name>
    <dbReference type="NCBI Taxonomy" id="218843"/>
    <lineage>
        <taxon>Eukaryota</taxon>
        <taxon>Viridiplantae</taxon>
        <taxon>Streptophyta</taxon>
        <taxon>Embryophyta</taxon>
        <taxon>Tracheophyta</taxon>
        <taxon>Spermatophyta</taxon>
        <taxon>Magnoliopsida</taxon>
        <taxon>eudicotyledons</taxon>
        <taxon>Gunneridae</taxon>
        <taxon>Pentapetalae</taxon>
        <taxon>rosids</taxon>
        <taxon>fabids</taxon>
        <taxon>Malpighiales</taxon>
        <taxon>Passifloraceae</taxon>
        <taxon>Turnera</taxon>
    </lineage>
</organism>
<keyword evidence="3" id="KW-1185">Reference proteome</keyword>
<comment type="caution">
    <text evidence="2">The sequence shown here is derived from an EMBL/GenBank/DDBJ whole genome shotgun (WGS) entry which is preliminary data.</text>
</comment>
<evidence type="ECO:0000256" key="1">
    <source>
        <dbReference type="SAM" id="MobiDB-lite"/>
    </source>
</evidence>
<name>A0A9Q0J0S1_9ROSI</name>
<reference evidence="2" key="2">
    <citation type="journal article" date="2023" name="Plants (Basel)">
        <title>Annotation of the Turnera subulata (Passifloraceae) Draft Genome Reveals the S-Locus Evolved after the Divergence of Turneroideae from Passifloroideae in a Stepwise Manner.</title>
        <authorList>
            <person name="Henning P.M."/>
            <person name="Roalson E.H."/>
            <person name="Mir W."/>
            <person name="McCubbin A.G."/>
            <person name="Shore J.S."/>
        </authorList>
    </citation>
    <scope>NUCLEOTIDE SEQUENCE</scope>
    <source>
        <strain evidence="2">F60SS</strain>
    </source>
</reference>
<dbReference type="EMBL" id="JAKUCV010006953">
    <property type="protein sequence ID" value="KAJ4825286.1"/>
    <property type="molecule type" value="Genomic_DNA"/>
</dbReference>
<reference evidence="2" key="1">
    <citation type="submission" date="2022-02" db="EMBL/GenBank/DDBJ databases">
        <authorList>
            <person name="Henning P.M."/>
            <person name="McCubbin A.G."/>
            <person name="Shore J.S."/>
        </authorList>
    </citation>
    <scope>NUCLEOTIDE SEQUENCE</scope>
    <source>
        <strain evidence="2">F60SS</strain>
        <tissue evidence="2">Leaves</tissue>
    </source>
</reference>
<evidence type="ECO:0000313" key="2">
    <source>
        <dbReference type="EMBL" id="KAJ4825286.1"/>
    </source>
</evidence>
<accession>A0A9Q0J0S1</accession>
<proteinExistence type="predicted"/>
<gene>
    <name evidence="2" type="ORF">Tsubulata_012505</name>
</gene>
<sequence length="115" mass="12215">MEFRSNSRVGRGVIAGDDSSGDDGDGDGGAADAGCSSSAVGTQLLPGEFWRRGFSPVALAIKRGALVVQILARHSGASDEGDDKEDVQDRILNEYKECRFPLQRDGHYIAISNTT</sequence>
<dbReference type="AlphaFoldDB" id="A0A9Q0J0S1"/>
<feature type="region of interest" description="Disordered" evidence="1">
    <location>
        <begin position="1"/>
        <end position="37"/>
    </location>
</feature>
<dbReference type="Proteomes" id="UP001141552">
    <property type="component" value="Unassembled WGS sequence"/>
</dbReference>